<dbReference type="Proteomes" id="UP000230066">
    <property type="component" value="Unassembled WGS sequence"/>
</dbReference>
<dbReference type="EMBL" id="JXXN02001730">
    <property type="protein sequence ID" value="THD24196.1"/>
    <property type="molecule type" value="Genomic_DNA"/>
</dbReference>
<keyword evidence="3" id="KW-1185">Reference proteome</keyword>
<dbReference type="InterPro" id="IPR051113">
    <property type="entry name" value="Integrator_subunit6"/>
</dbReference>
<dbReference type="PANTHER" id="PTHR12957:SF2">
    <property type="entry name" value="INTEGRATOR COMPLEX SUBUNIT 6"/>
    <property type="match status" value="1"/>
</dbReference>
<evidence type="ECO:0000313" key="2">
    <source>
        <dbReference type="EMBL" id="THD24196.1"/>
    </source>
</evidence>
<organism evidence="2 3">
    <name type="scientific">Fasciola hepatica</name>
    <name type="common">Liver fluke</name>
    <dbReference type="NCBI Taxonomy" id="6192"/>
    <lineage>
        <taxon>Eukaryota</taxon>
        <taxon>Metazoa</taxon>
        <taxon>Spiralia</taxon>
        <taxon>Lophotrochozoa</taxon>
        <taxon>Platyhelminthes</taxon>
        <taxon>Trematoda</taxon>
        <taxon>Digenea</taxon>
        <taxon>Plagiorchiida</taxon>
        <taxon>Echinostomata</taxon>
        <taxon>Echinostomatoidea</taxon>
        <taxon>Fasciolidae</taxon>
        <taxon>Fasciola</taxon>
    </lineage>
</organism>
<dbReference type="AlphaFoldDB" id="A0A4E0RAH3"/>
<accession>A0A4E0RAH3</accession>
<evidence type="ECO:0000313" key="3">
    <source>
        <dbReference type="Proteomes" id="UP000230066"/>
    </source>
</evidence>
<feature type="domain" description="VWFA" evidence="1">
    <location>
        <begin position="4"/>
        <end position="55"/>
    </location>
</feature>
<dbReference type="InterPro" id="IPR002035">
    <property type="entry name" value="VWF_A"/>
</dbReference>
<dbReference type="Pfam" id="PF13519">
    <property type="entry name" value="VWA_2"/>
    <property type="match status" value="1"/>
</dbReference>
<dbReference type="GO" id="GO:0034472">
    <property type="term" value="P:snRNA 3'-end processing"/>
    <property type="evidence" value="ECO:0007669"/>
    <property type="project" value="TreeGrafter"/>
</dbReference>
<gene>
    <name evidence="2" type="ORF">D915_005065</name>
</gene>
<reference evidence="2" key="1">
    <citation type="submission" date="2019-03" db="EMBL/GenBank/DDBJ databases">
        <title>Improved annotation for the trematode Fasciola hepatica.</title>
        <authorList>
            <person name="Choi Y.-J."/>
            <person name="Martin J."/>
            <person name="Mitreva M."/>
        </authorList>
    </citation>
    <scope>NUCLEOTIDE SEQUENCE [LARGE SCALE GENOMIC DNA]</scope>
</reference>
<name>A0A4E0RAH3_FASHE</name>
<evidence type="ECO:0000259" key="1">
    <source>
        <dbReference type="Pfam" id="PF13519"/>
    </source>
</evidence>
<sequence>MTIIVFLIDNSASMNQRTVQGTTLLDIAKTATELFFKIRMGKSRVDRYFILTLDAECNYIKLVGNKTWIYKFYTLPLTVSSLMDAFLSEKDFSGHSGC</sequence>
<dbReference type="Gene3D" id="3.40.50.410">
    <property type="entry name" value="von Willebrand factor, type A domain"/>
    <property type="match status" value="1"/>
</dbReference>
<protein>
    <submittedName>
        <fullName evidence="2">Integrator complex subunit 6</fullName>
    </submittedName>
</protein>
<dbReference type="PANTHER" id="PTHR12957">
    <property type="entry name" value="DEAD/H BOX POLYPEPTIDE 26/DICE1-RELATED"/>
    <property type="match status" value="1"/>
</dbReference>
<comment type="caution">
    <text evidence="2">The sequence shown here is derived from an EMBL/GenBank/DDBJ whole genome shotgun (WGS) entry which is preliminary data.</text>
</comment>
<dbReference type="InterPro" id="IPR036465">
    <property type="entry name" value="vWFA_dom_sf"/>
</dbReference>
<dbReference type="GO" id="GO:0032039">
    <property type="term" value="C:integrator complex"/>
    <property type="evidence" value="ECO:0007669"/>
    <property type="project" value="TreeGrafter"/>
</dbReference>
<proteinExistence type="predicted"/>
<dbReference type="SUPFAM" id="SSF53300">
    <property type="entry name" value="vWA-like"/>
    <property type="match status" value="1"/>
</dbReference>